<gene>
    <name evidence="3" type="primary">LOC104951844</name>
</gene>
<evidence type="ECO:0000259" key="1">
    <source>
        <dbReference type="Pfam" id="PF22894"/>
    </source>
</evidence>
<dbReference type="Proteomes" id="UP000504611">
    <property type="component" value="Unplaced"/>
</dbReference>
<evidence type="ECO:0000313" key="2">
    <source>
        <dbReference type="Proteomes" id="UP000504611"/>
    </source>
</evidence>
<feature type="domain" description="DUF7023" evidence="1">
    <location>
        <begin position="20"/>
        <end position="105"/>
    </location>
</feature>
<dbReference type="GeneID" id="104951844"/>
<protein>
    <submittedName>
        <fullName evidence="3">Patched domain-containing protein 2-like</fullName>
    </submittedName>
</protein>
<keyword evidence="2" id="KW-1185">Reference proteome</keyword>
<dbReference type="PANTHER" id="PTHR46687:SF1">
    <property type="entry name" value="PROTEIN DISPATCHED HOMOLOG 3"/>
    <property type="match status" value="1"/>
</dbReference>
<dbReference type="Pfam" id="PF22894">
    <property type="entry name" value="DUF7023"/>
    <property type="match status" value="1"/>
</dbReference>
<organism evidence="2 3">
    <name type="scientific">Notothenia coriiceps</name>
    <name type="common">black rockcod</name>
    <dbReference type="NCBI Taxonomy" id="8208"/>
    <lineage>
        <taxon>Eukaryota</taxon>
        <taxon>Metazoa</taxon>
        <taxon>Chordata</taxon>
        <taxon>Craniata</taxon>
        <taxon>Vertebrata</taxon>
        <taxon>Euteleostomi</taxon>
        <taxon>Actinopterygii</taxon>
        <taxon>Neopterygii</taxon>
        <taxon>Teleostei</taxon>
        <taxon>Neoteleostei</taxon>
        <taxon>Acanthomorphata</taxon>
        <taxon>Eupercaria</taxon>
        <taxon>Perciformes</taxon>
        <taxon>Notothenioidei</taxon>
        <taxon>Nototheniidae</taxon>
        <taxon>Notothenia</taxon>
    </lineage>
</organism>
<sequence length="197" mass="21361">MMDIDGNAVFQSSFNQLIGKSKRLYFAQRHLRPHPSRVCVNPPGCGISFGPDGPTQGSFYLPFPSSEQASPSSAAKMKSSKTFGFNPCSGGACGRPAVRPLVDTGAMVFVVFGILGVNRTEHRDNHVIGDMGSIILDPDFDVFQEMEHLCKICKAISANTQLVKPGGAQCLPSVLREPEARQHSVCDFNPVQYAEMI</sequence>
<reference evidence="3" key="1">
    <citation type="submission" date="2025-08" db="UniProtKB">
        <authorList>
            <consortium name="RefSeq"/>
        </authorList>
    </citation>
    <scope>IDENTIFICATION</scope>
    <source>
        <tissue evidence="3">Muscle</tissue>
    </source>
</reference>
<name>A0A6I9NGR8_9TELE</name>
<dbReference type="InterPro" id="IPR042480">
    <property type="entry name" value="DISP3"/>
</dbReference>
<proteinExistence type="predicted"/>
<dbReference type="GO" id="GO:0005737">
    <property type="term" value="C:cytoplasm"/>
    <property type="evidence" value="ECO:0007669"/>
    <property type="project" value="TreeGrafter"/>
</dbReference>
<dbReference type="OrthoDB" id="1641903at2759"/>
<dbReference type="KEGG" id="ncc:104951844"/>
<evidence type="ECO:0000313" key="3">
    <source>
        <dbReference type="RefSeq" id="XP_010776884.1"/>
    </source>
</evidence>
<accession>A0A6I9NGR8</accession>
<dbReference type="PANTHER" id="PTHR46687">
    <property type="entry name" value="PROTEIN DISPATCHED HOMOLOG 3"/>
    <property type="match status" value="1"/>
</dbReference>
<dbReference type="RefSeq" id="XP_010776884.1">
    <property type="nucleotide sequence ID" value="XM_010778582.1"/>
</dbReference>
<dbReference type="AlphaFoldDB" id="A0A6I9NGR8"/>
<dbReference type="InterPro" id="IPR053954">
    <property type="entry name" value="DUF7023"/>
</dbReference>